<dbReference type="Proteomes" id="UP000796761">
    <property type="component" value="Unassembled WGS sequence"/>
</dbReference>
<name>A0A8K1GN71_9PASS</name>
<evidence type="ECO:0000313" key="2">
    <source>
        <dbReference type="Proteomes" id="UP000796761"/>
    </source>
</evidence>
<dbReference type="AlphaFoldDB" id="A0A8K1GN71"/>
<feature type="non-terminal residue" evidence="1">
    <location>
        <position position="59"/>
    </location>
</feature>
<protein>
    <submittedName>
        <fullName evidence="1">Uncharacterized protein</fullName>
    </submittedName>
</protein>
<keyword evidence="2" id="KW-1185">Reference proteome</keyword>
<evidence type="ECO:0000313" key="1">
    <source>
        <dbReference type="EMBL" id="TRZ20500.1"/>
    </source>
</evidence>
<organism evidence="1 2">
    <name type="scientific">Zosterops borbonicus</name>
    <dbReference type="NCBI Taxonomy" id="364589"/>
    <lineage>
        <taxon>Eukaryota</taxon>
        <taxon>Metazoa</taxon>
        <taxon>Chordata</taxon>
        <taxon>Craniata</taxon>
        <taxon>Vertebrata</taxon>
        <taxon>Euteleostomi</taxon>
        <taxon>Archelosauria</taxon>
        <taxon>Archosauria</taxon>
        <taxon>Dinosauria</taxon>
        <taxon>Saurischia</taxon>
        <taxon>Theropoda</taxon>
        <taxon>Coelurosauria</taxon>
        <taxon>Aves</taxon>
        <taxon>Neognathae</taxon>
        <taxon>Neoaves</taxon>
        <taxon>Telluraves</taxon>
        <taxon>Australaves</taxon>
        <taxon>Passeriformes</taxon>
        <taxon>Sylvioidea</taxon>
        <taxon>Zosteropidae</taxon>
        <taxon>Zosterops</taxon>
    </lineage>
</organism>
<dbReference type="EMBL" id="SWJQ01000147">
    <property type="protein sequence ID" value="TRZ20500.1"/>
    <property type="molecule type" value="Genomic_DNA"/>
</dbReference>
<sequence length="59" mass="6976">HCSSTPGSFGLKKPRPSWLQKLLLLREYVILKYLKEKMQCNMFFSSESAIKWSEDLLIR</sequence>
<reference evidence="1" key="1">
    <citation type="submission" date="2019-04" db="EMBL/GenBank/DDBJ databases">
        <title>Genome assembly of Zosterops borbonicus 15179.</title>
        <authorList>
            <person name="Leroy T."/>
            <person name="Anselmetti Y."/>
            <person name="Tilak M.-K."/>
            <person name="Nabholz B."/>
        </authorList>
    </citation>
    <scope>NUCLEOTIDE SEQUENCE</scope>
    <source>
        <strain evidence="1">HGM_15179</strain>
        <tissue evidence="1">Muscle</tissue>
    </source>
</reference>
<accession>A0A8K1GN71</accession>
<proteinExistence type="predicted"/>
<feature type="non-terminal residue" evidence="1">
    <location>
        <position position="1"/>
    </location>
</feature>
<gene>
    <name evidence="1" type="ORF">HGM15179_006634</name>
</gene>
<comment type="caution">
    <text evidence="1">The sequence shown here is derived from an EMBL/GenBank/DDBJ whole genome shotgun (WGS) entry which is preliminary data.</text>
</comment>
<dbReference type="OrthoDB" id="10524782at2759"/>